<dbReference type="EMBL" id="CAJVQB010041443">
    <property type="protein sequence ID" value="CAG8829508.1"/>
    <property type="molecule type" value="Genomic_DNA"/>
</dbReference>
<accession>A0ABN7WFC3</accession>
<organism evidence="2 3">
    <name type="scientific">Gigaspora margarita</name>
    <dbReference type="NCBI Taxonomy" id="4874"/>
    <lineage>
        <taxon>Eukaryota</taxon>
        <taxon>Fungi</taxon>
        <taxon>Fungi incertae sedis</taxon>
        <taxon>Mucoromycota</taxon>
        <taxon>Glomeromycotina</taxon>
        <taxon>Glomeromycetes</taxon>
        <taxon>Diversisporales</taxon>
        <taxon>Gigasporaceae</taxon>
        <taxon>Gigaspora</taxon>
    </lineage>
</organism>
<proteinExistence type="predicted"/>
<dbReference type="InterPro" id="IPR018631">
    <property type="entry name" value="AAA-ATPase-like_dom"/>
</dbReference>
<dbReference type="Proteomes" id="UP000789901">
    <property type="component" value="Unassembled WGS sequence"/>
</dbReference>
<feature type="domain" description="AAA-ATPase-like" evidence="1">
    <location>
        <begin position="33"/>
        <end position="94"/>
    </location>
</feature>
<keyword evidence="3" id="KW-1185">Reference proteome</keyword>
<name>A0ABN7WFC3_GIGMA</name>
<sequence>MEDQGVVMLNSNFEPYAKNLNNARVVFGANLAVGKDNFEIIIRDRLTFVDKSMLIKEFIESSDLVSLILRPRRFGKSTNLSMLNRFFKIPYSQEENVICIKPVNANLRNILYVNSYKDFYETGE</sequence>
<comment type="caution">
    <text evidence="2">The sequence shown here is derived from an EMBL/GenBank/DDBJ whole genome shotgun (WGS) entry which is preliminary data.</text>
</comment>
<dbReference type="PANTHER" id="PTHR34825:SF1">
    <property type="entry name" value="AAA-ATPASE-LIKE DOMAIN-CONTAINING PROTEIN"/>
    <property type="match status" value="1"/>
</dbReference>
<gene>
    <name evidence="2" type="ORF">GMARGA_LOCUS30002</name>
</gene>
<evidence type="ECO:0000313" key="3">
    <source>
        <dbReference type="Proteomes" id="UP000789901"/>
    </source>
</evidence>
<evidence type="ECO:0000313" key="2">
    <source>
        <dbReference type="EMBL" id="CAG8829508.1"/>
    </source>
</evidence>
<dbReference type="PANTHER" id="PTHR34825">
    <property type="entry name" value="CONSERVED PROTEIN, WITH A WEAK D-GALACTARATE DEHYDRATASE/ALTRONATE HYDROLASE DOMAIN"/>
    <property type="match status" value="1"/>
</dbReference>
<evidence type="ECO:0000259" key="1">
    <source>
        <dbReference type="Pfam" id="PF09820"/>
    </source>
</evidence>
<reference evidence="2 3" key="1">
    <citation type="submission" date="2021-06" db="EMBL/GenBank/DDBJ databases">
        <authorList>
            <person name="Kallberg Y."/>
            <person name="Tangrot J."/>
            <person name="Rosling A."/>
        </authorList>
    </citation>
    <scope>NUCLEOTIDE SEQUENCE [LARGE SCALE GENOMIC DNA]</scope>
    <source>
        <strain evidence="2 3">120-4 pot B 10/14</strain>
    </source>
</reference>
<dbReference type="Pfam" id="PF09820">
    <property type="entry name" value="AAA-ATPase_like"/>
    <property type="match status" value="1"/>
</dbReference>
<protein>
    <submittedName>
        <fullName evidence="2">15520_t:CDS:1</fullName>
    </submittedName>
</protein>